<feature type="binding site" evidence="3">
    <location>
        <position position="23"/>
    </location>
    <ligand>
        <name>a divalent metal cation</name>
        <dbReference type="ChEBI" id="CHEBI:60240"/>
        <label>1</label>
    </ligand>
</feature>
<evidence type="ECO:0000313" key="5">
    <source>
        <dbReference type="EMBL" id="PTM51863.1"/>
    </source>
</evidence>
<dbReference type="PROSITE" id="PS01322">
    <property type="entry name" value="PHOSPHOTRIESTERASE_1"/>
    <property type="match status" value="1"/>
</dbReference>
<dbReference type="PANTHER" id="PTHR10819">
    <property type="entry name" value="PHOSPHOTRIESTERASE-RELATED"/>
    <property type="match status" value="1"/>
</dbReference>
<feature type="binding site" evidence="3">
    <location>
        <position position="287"/>
    </location>
    <ligand>
        <name>a divalent metal cation</name>
        <dbReference type="ChEBI" id="CHEBI:60240"/>
        <label>1</label>
    </ligand>
</feature>
<dbReference type="SUPFAM" id="SSF51556">
    <property type="entry name" value="Metallo-dependent hydrolases"/>
    <property type="match status" value="1"/>
</dbReference>
<comment type="similarity">
    <text evidence="4">Belongs to the metallo-dependent hydrolases superfamily. Phosphotriesterase family.</text>
</comment>
<dbReference type="PANTHER" id="PTHR10819:SF3">
    <property type="entry name" value="PHOSPHOTRIESTERASE-RELATED PROTEIN"/>
    <property type="match status" value="1"/>
</dbReference>
<dbReference type="Pfam" id="PF02126">
    <property type="entry name" value="PTE"/>
    <property type="match status" value="1"/>
</dbReference>
<feature type="binding site" evidence="3">
    <location>
        <position position="159"/>
    </location>
    <ligand>
        <name>a divalent metal cation</name>
        <dbReference type="ChEBI" id="CHEBI:60240"/>
        <label>2</label>
    </ligand>
</feature>
<evidence type="ECO:0000256" key="2">
    <source>
        <dbReference type="ARBA" id="ARBA00022801"/>
    </source>
</evidence>
<feature type="binding site" evidence="3">
    <location>
        <position position="220"/>
    </location>
    <ligand>
        <name>a divalent metal cation</name>
        <dbReference type="ChEBI" id="CHEBI:60240"/>
        <label>2</label>
    </ligand>
</feature>
<reference evidence="5 6" key="1">
    <citation type="submission" date="2018-04" db="EMBL/GenBank/DDBJ databases">
        <title>Genomic Encyclopedia of Archaeal and Bacterial Type Strains, Phase II (KMG-II): from individual species to whole genera.</title>
        <authorList>
            <person name="Goeker M."/>
        </authorList>
    </citation>
    <scope>NUCLEOTIDE SEQUENCE [LARGE SCALE GENOMIC DNA]</scope>
    <source>
        <strain evidence="5 6">DSM 25521</strain>
    </source>
</reference>
<dbReference type="AlphaFoldDB" id="A0A2T4YYQ1"/>
<dbReference type="PROSITE" id="PS51347">
    <property type="entry name" value="PHOSPHOTRIESTERASE_2"/>
    <property type="match status" value="1"/>
</dbReference>
<comment type="cofactor">
    <cofactor evidence="3">
        <name>a divalent metal cation</name>
        <dbReference type="ChEBI" id="CHEBI:60240"/>
    </cofactor>
    <text evidence="3">Binds 2 divalent metal cations per subunit.</text>
</comment>
<dbReference type="Proteomes" id="UP000241808">
    <property type="component" value="Unassembled WGS sequence"/>
</dbReference>
<organism evidence="5 6">
    <name type="scientific">Phreatobacter oligotrophus</name>
    <dbReference type="NCBI Taxonomy" id="1122261"/>
    <lineage>
        <taxon>Bacteria</taxon>
        <taxon>Pseudomonadati</taxon>
        <taxon>Pseudomonadota</taxon>
        <taxon>Alphaproteobacteria</taxon>
        <taxon>Hyphomicrobiales</taxon>
        <taxon>Phreatobacteraceae</taxon>
        <taxon>Phreatobacter</taxon>
    </lineage>
</organism>
<dbReference type="OrthoDB" id="9795018at2"/>
<keyword evidence="6" id="KW-1185">Reference proteome</keyword>
<dbReference type="RefSeq" id="WP_108178958.1">
    <property type="nucleotide sequence ID" value="NZ_PZZL01000009.1"/>
</dbReference>
<evidence type="ECO:0000256" key="3">
    <source>
        <dbReference type="PIRSR" id="PIRSR601559-52"/>
    </source>
</evidence>
<dbReference type="Gene3D" id="3.20.20.140">
    <property type="entry name" value="Metal-dependent hydrolases"/>
    <property type="match status" value="1"/>
</dbReference>
<accession>A0A2T4YYQ1</accession>
<feature type="binding site" evidence="3">
    <location>
        <position position="159"/>
    </location>
    <ligand>
        <name>a divalent metal cation</name>
        <dbReference type="ChEBI" id="CHEBI:60240"/>
        <label>1</label>
    </ligand>
</feature>
<keyword evidence="2" id="KW-0378">Hydrolase</keyword>
<comment type="caution">
    <text evidence="5">The sequence shown here is derived from an EMBL/GenBank/DDBJ whole genome shotgun (WGS) entry which is preliminary data.</text>
</comment>
<dbReference type="GO" id="GO:0008270">
    <property type="term" value="F:zinc ion binding"/>
    <property type="evidence" value="ECO:0007669"/>
    <property type="project" value="InterPro"/>
</dbReference>
<proteinExistence type="inferred from homology"/>
<dbReference type="InterPro" id="IPR032466">
    <property type="entry name" value="Metal_Hydrolase"/>
</dbReference>
<evidence type="ECO:0000256" key="1">
    <source>
        <dbReference type="ARBA" id="ARBA00022723"/>
    </source>
</evidence>
<feature type="binding site" evidence="3">
    <location>
        <position position="191"/>
    </location>
    <ligand>
        <name>a divalent metal cation</name>
        <dbReference type="ChEBI" id="CHEBI:60240"/>
        <label>2</label>
    </ligand>
</feature>
<dbReference type="InterPro" id="IPR017947">
    <property type="entry name" value="AryldialkylPase_Zn-BS"/>
</dbReference>
<evidence type="ECO:0000256" key="4">
    <source>
        <dbReference type="PROSITE-ProRule" id="PRU00679"/>
    </source>
</evidence>
<sequence length="338" mass="36734">MSGTIITVSGPVAAEALGPTLMHEHVLCDLTRPEWRGQGGDFSITLDNRHELDYRPMVPGHHILADRAVAAHDLAAFASAGGSAIVDLTTGGIAPDPIGLRDLSRETGVHIVLGAGFYTDGYVDEATREAPVEALAETIVAQVTEGAWGTDVRCGVIGEIGVSWPMTPFERRSLIAGAKAQRRTGAMINVHPGRHPQACTEICDVLETAGADLSRVVMSHMDRTHPEDVDAVVALARRCVVEYDFFGIETSNYWMGVVDLPNDWMRLRALRRLFDAGLGDRVVISHDICTRTRLLAQGGHGYRHILANVRPLMRDRGWSEAEIETLLVATPRRLLAIG</sequence>
<dbReference type="EMBL" id="PZZL01000009">
    <property type="protein sequence ID" value="PTM51863.1"/>
    <property type="molecule type" value="Genomic_DNA"/>
</dbReference>
<keyword evidence="1 3" id="KW-0479">Metal-binding</keyword>
<dbReference type="GO" id="GO:0016788">
    <property type="term" value="F:hydrolase activity, acting on ester bonds"/>
    <property type="evidence" value="ECO:0007669"/>
    <property type="project" value="InterPro"/>
</dbReference>
<name>A0A2T4YYQ1_9HYPH</name>
<protein>
    <submittedName>
        <fullName evidence="5">Phosphotriesterase-related protein</fullName>
    </submittedName>
</protein>
<gene>
    <name evidence="5" type="ORF">C8P69_109151</name>
</gene>
<comment type="caution">
    <text evidence="4">Lacks conserved residue(s) required for the propagation of feature annotation.</text>
</comment>
<evidence type="ECO:0000313" key="6">
    <source>
        <dbReference type="Proteomes" id="UP000241808"/>
    </source>
</evidence>
<dbReference type="InterPro" id="IPR001559">
    <property type="entry name" value="Phosphotriesterase"/>
</dbReference>
<feature type="binding site" evidence="3">
    <location>
        <position position="25"/>
    </location>
    <ligand>
        <name>a divalent metal cation</name>
        <dbReference type="ChEBI" id="CHEBI:60240"/>
        <label>1</label>
    </ligand>
</feature>